<dbReference type="GO" id="GO:0030154">
    <property type="term" value="P:cell differentiation"/>
    <property type="evidence" value="ECO:0007669"/>
    <property type="project" value="TreeGrafter"/>
</dbReference>
<keyword evidence="2" id="KW-1185">Reference proteome</keyword>
<feature type="region of interest" description="Disordered" evidence="1">
    <location>
        <begin position="1371"/>
        <end position="1414"/>
    </location>
</feature>
<dbReference type="PANTHER" id="PTHR23039">
    <property type="entry name" value="NANCE-HORAN SYNDROME PROTEIN"/>
    <property type="match status" value="1"/>
</dbReference>
<dbReference type="Proteomes" id="UP000186698">
    <property type="component" value="Chromosome 5L"/>
</dbReference>
<feature type="compositionally biased region" description="Low complexity" evidence="1">
    <location>
        <begin position="892"/>
        <end position="913"/>
    </location>
</feature>
<dbReference type="RefSeq" id="XP_041418768.1">
    <property type="nucleotide sequence ID" value="XM_041562834.1"/>
</dbReference>
<dbReference type="Pfam" id="PF15273">
    <property type="entry name" value="NHS"/>
    <property type="match status" value="2"/>
</dbReference>
<feature type="compositionally biased region" description="Basic and acidic residues" evidence="1">
    <location>
        <begin position="1372"/>
        <end position="1381"/>
    </location>
</feature>
<feature type="compositionally biased region" description="Polar residues" evidence="1">
    <location>
        <begin position="1382"/>
        <end position="1414"/>
    </location>
</feature>
<organism evidence="2 3">
    <name type="scientific">Xenopus laevis</name>
    <name type="common">African clawed frog</name>
    <dbReference type="NCBI Taxonomy" id="8355"/>
    <lineage>
        <taxon>Eukaryota</taxon>
        <taxon>Metazoa</taxon>
        <taxon>Chordata</taxon>
        <taxon>Craniata</taxon>
        <taxon>Vertebrata</taxon>
        <taxon>Euteleostomi</taxon>
        <taxon>Amphibia</taxon>
        <taxon>Batrachia</taxon>
        <taxon>Anura</taxon>
        <taxon>Pipoidea</taxon>
        <taxon>Pipidae</taxon>
        <taxon>Xenopodinae</taxon>
        <taxon>Xenopus</taxon>
        <taxon>Xenopus</taxon>
    </lineage>
</organism>
<dbReference type="InterPro" id="IPR024845">
    <property type="entry name" value="NHS-like"/>
</dbReference>
<feature type="region of interest" description="Disordered" evidence="1">
    <location>
        <begin position="822"/>
        <end position="913"/>
    </location>
</feature>
<feature type="compositionally biased region" description="Polar residues" evidence="1">
    <location>
        <begin position="848"/>
        <end position="858"/>
    </location>
</feature>
<sequence>MPFHLRLVQPVYVCRLASPYAQAPSDGISLVCNSLEDINSLSLLRIVRQLSDISRHAEDILSNIHFQASALGDRSTRLQNRISFLQHMISHLDHRRVPVPISSLDEESKWTVHYTASWHQQENVFLPSSRPLCVDDLHRQAKVNLKTVLRECDKLRRDGCRSSQYYSQGPTFSSTPSMVSTTYQEEADTLEQKFSVSSSEEGQCNSVKRPKTPVSLEFSETQTNWTKSLPLPTPEEKMCQKAHTVQTDVIPINITAGTGHTGLRWHSMLIPDHFNTLEHCHHSTQQLDTRDFSCQTDEIKIVPPSVRRIRAQKGQGIAALMSSSSGNMSTLSDSAACSSHLNGNLHFRSLPRIGARVSLQSLDQCNDNYSLMEESFNTLPWQVNRLQMDDTNVHLTNNHRSTVLQRPKSHEVKCCESEISSSPACMVSPHAAYSTSIIPNAMLSYSSELISIHTPHSSGLLDRKPTVHSSSSNRKGFTSGIADNHHSSCGNWSENSSSRSSQIHVTGSSICKIGDVPHNIPCKINIGFNNHSFDSHSQSELSYSDGHQRNASITSSINSADNWFYNSRDNHSAPTKKLSSVISGCPMSTMNSCSSKRKADSCSLYSLDQDGFSIHIDSGISLADQSQINGIEKLHYSVINMFDIKEMSDIEVKTGCNNKPLPHSISLKKSKKPPQPPSRTDSLRRLSAKVIQTNRQVLNETFIATLQQSLPLNLKCKSTGSPLQSSPCSDYADPWILHSCSQSTVSANSSGISVVAPNMYSICTVTPSQSESSSMKSEYSDQWSCFIDYCQTPTEQPKSSKHNLSSPAGLNKYNARKSSYGIRTSAPQGHTGSGKGFSSSEKTRRVASPSSGYSSQSNTPTTLTPVPLLSKNMSQVNVKYKMKPKVPERRSSLVSSVSVSSSSTSLSSNTSDSLQQSMQFSNVMLSTHALSTPPLTPDLPPSPTMDATDTGSLECSPKFPPPPLEVTMLTDHDLDLWLSCSSQNTAMSKPMDSLPYPPSPLVTMMHSMLPSPASPLITKVLNIGTEQFSLKNADCSNFLNDHSKQELLKPTVPIVTAHALQMVHLRSVKKTSQPETEQIAEYMPESCLHDEASALFIQQSLVPSASPELKSTENQTENTNYNMPAQQVLSCGFQSNAPQLTFGEIEADKAHKEHIEEFKNSAYTVNSSSHEKQSISQSTPNSFLNKNSPSVSKKPKLLLIFPPPQLDLAAEKLAQVNENVKSMPNFFETDTISELCESDENYRKKAEDIEEQTSGLVYQEQEAWFSPCKLNKNRVFILPPVPEMQNHQQKEEQQSISDELNIYINISENTSCNQNTFQDDDTAEVFNNDTANSPLWTSSDIMSNEEVTTPARPVTTEDLFARIHKSKRKVLGRKDSDDDSYRNLSSSPPVTPTGNTHLSSFKQTGSIQRSVRKTMTSSDSFKALLLKKGSRSETGFRMSAAEMLKHTDPRFQRSRSDSSLEFPESPTFPSPNKNRKVQEEWAKNEGLMPRNMSVSGIRYSRARTPPSAASSKYNVRSRLQSSPMTVICEGEGEGVETVENSFSKGPPLLNTESLDMCYNTDSEINKKDDEQVTNNIVHINLNILLEKSIEDDSGCIEEII</sequence>
<feature type="compositionally biased region" description="Basic and acidic residues" evidence="1">
    <location>
        <begin position="1446"/>
        <end position="1458"/>
    </location>
</feature>
<feature type="region of interest" description="Disordered" evidence="1">
    <location>
        <begin position="461"/>
        <end position="481"/>
    </location>
</feature>
<accession>A0A8J1KPU6</accession>
<evidence type="ECO:0000313" key="3">
    <source>
        <dbReference type="RefSeq" id="XP_041418768.1"/>
    </source>
</evidence>
<evidence type="ECO:0000256" key="1">
    <source>
        <dbReference type="SAM" id="MobiDB-lite"/>
    </source>
</evidence>
<feature type="compositionally biased region" description="Low complexity" evidence="1">
    <location>
        <begin position="859"/>
        <end position="869"/>
    </location>
</feature>
<protein>
    <submittedName>
        <fullName evidence="3">NHS-like protein 1 isoform X2</fullName>
    </submittedName>
</protein>
<feature type="compositionally biased region" description="Polar residues" evidence="1">
    <location>
        <begin position="467"/>
        <end position="476"/>
    </location>
</feature>
<reference evidence="3" key="1">
    <citation type="submission" date="2025-08" db="UniProtKB">
        <authorList>
            <consortium name="RefSeq"/>
        </authorList>
    </citation>
    <scope>IDENTIFICATION</scope>
    <source>
        <strain evidence="3">J_2021</strain>
        <tissue evidence="3">Erythrocytes</tissue>
    </source>
</reference>
<dbReference type="CTD" id="108716149"/>
<feature type="region of interest" description="Disordered" evidence="1">
    <location>
        <begin position="662"/>
        <end position="683"/>
    </location>
</feature>
<proteinExistence type="predicted"/>
<feature type="region of interest" description="Disordered" evidence="1">
    <location>
        <begin position="1166"/>
        <end position="1190"/>
    </location>
</feature>
<evidence type="ECO:0000313" key="2">
    <source>
        <dbReference type="Proteomes" id="UP000186698"/>
    </source>
</evidence>
<feature type="compositionally biased region" description="Polar residues" evidence="1">
    <location>
        <begin position="822"/>
        <end position="840"/>
    </location>
</feature>
<gene>
    <name evidence="3" type="primary">LOC108716149</name>
</gene>
<dbReference type="PANTHER" id="PTHR23039:SF3">
    <property type="entry name" value="NHS-LIKE PROTEIN 1"/>
    <property type="match status" value="1"/>
</dbReference>
<dbReference type="Gene3D" id="1.20.5.340">
    <property type="match status" value="1"/>
</dbReference>
<feature type="compositionally biased region" description="Low complexity" evidence="1">
    <location>
        <begin position="1174"/>
        <end position="1190"/>
    </location>
</feature>
<name>A0A8J1KPU6_XENLA</name>
<feature type="region of interest" description="Disordered" evidence="1">
    <location>
        <begin position="1446"/>
        <end position="1476"/>
    </location>
</feature>
<feature type="region of interest" description="Disordered" evidence="1">
    <location>
        <begin position="933"/>
        <end position="953"/>
    </location>
</feature>
<dbReference type="GeneID" id="108716149"/>
<feature type="compositionally biased region" description="Pro residues" evidence="1">
    <location>
        <begin position="934"/>
        <end position="943"/>
    </location>
</feature>